<evidence type="ECO:0000313" key="1">
    <source>
        <dbReference type="EMBL" id="CAH2305671.1"/>
    </source>
</evidence>
<dbReference type="AlphaFoldDB" id="A0AAD1SLZ5"/>
<evidence type="ECO:0000313" key="2">
    <source>
        <dbReference type="Proteomes" id="UP001295444"/>
    </source>
</evidence>
<protein>
    <submittedName>
        <fullName evidence="1">Uncharacterized protein</fullName>
    </submittedName>
</protein>
<keyword evidence="2" id="KW-1185">Reference proteome</keyword>
<organism evidence="1 2">
    <name type="scientific">Pelobates cultripes</name>
    <name type="common">Western spadefoot toad</name>
    <dbReference type="NCBI Taxonomy" id="61616"/>
    <lineage>
        <taxon>Eukaryota</taxon>
        <taxon>Metazoa</taxon>
        <taxon>Chordata</taxon>
        <taxon>Craniata</taxon>
        <taxon>Vertebrata</taxon>
        <taxon>Euteleostomi</taxon>
        <taxon>Amphibia</taxon>
        <taxon>Batrachia</taxon>
        <taxon>Anura</taxon>
        <taxon>Pelobatoidea</taxon>
        <taxon>Pelobatidae</taxon>
        <taxon>Pelobates</taxon>
    </lineage>
</organism>
<sequence>MISSTAVLLEQNIERRGSIMGMCLHDKATCHGAIMKQRLLYSQNLQASSLCLWITHRPASLRLFVSTSAVIAQDIQDPFPALMFTHWSESNMKKVIMEDWLEIYLSPQIQFYSRIDQLLHL</sequence>
<accession>A0AAD1SLZ5</accession>
<dbReference type="EMBL" id="OW240918">
    <property type="protein sequence ID" value="CAH2305671.1"/>
    <property type="molecule type" value="Genomic_DNA"/>
</dbReference>
<name>A0AAD1SLZ5_PELCU</name>
<reference evidence="1" key="1">
    <citation type="submission" date="2022-03" db="EMBL/GenBank/DDBJ databases">
        <authorList>
            <person name="Alioto T."/>
            <person name="Alioto T."/>
            <person name="Gomez Garrido J."/>
        </authorList>
    </citation>
    <scope>NUCLEOTIDE SEQUENCE</scope>
</reference>
<dbReference type="Proteomes" id="UP001295444">
    <property type="component" value="Chromosome 07"/>
</dbReference>
<gene>
    <name evidence="1" type="ORF">PECUL_23A045603</name>
</gene>
<proteinExistence type="predicted"/>